<reference evidence="1" key="1">
    <citation type="submission" date="2020-01" db="EMBL/GenBank/DDBJ databases">
        <authorList>
            <person name="Meier V. D."/>
            <person name="Meier V D."/>
        </authorList>
    </citation>
    <scope>NUCLEOTIDE SEQUENCE</scope>
    <source>
        <strain evidence="1">HLG_WM_MAG_01</strain>
    </source>
</reference>
<name>A0A6S6TXC3_9BACT</name>
<evidence type="ECO:0000313" key="1">
    <source>
        <dbReference type="EMBL" id="CAA6827181.1"/>
    </source>
</evidence>
<dbReference type="AlphaFoldDB" id="A0A6S6TXC3"/>
<dbReference type="EMBL" id="CACVAS010000147">
    <property type="protein sequence ID" value="CAA6827181.1"/>
    <property type="molecule type" value="Genomic_DNA"/>
</dbReference>
<proteinExistence type="predicted"/>
<gene>
    <name evidence="1" type="ORF">HELGO_WM1716</name>
</gene>
<organism evidence="1">
    <name type="scientific">uncultured Sulfurovum sp</name>
    <dbReference type="NCBI Taxonomy" id="269237"/>
    <lineage>
        <taxon>Bacteria</taxon>
        <taxon>Pseudomonadati</taxon>
        <taxon>Campylobacterota</taxon>
        <taxon>Epsilonproteobacteria</taxon>
        <taxon>Campylobacterales</taxon>
        <taxon>Sulfurovaceae</taxon>
        <taxon>Sulfurovum</taxon>
        <taxon>environmental samples</taxon>
    </lineage>
</organism>
<sequence length="309" mass="36400">MVQIKLNQALLDKHILKIVPKIKVNIAAIGREGLSDETVNCLNHLDNEKEIQNLLSANSFQLKLYIAFFQDKYPTSIGMANQKKEDWNELYKILRENIFEQEYKNWGTRTTYGAYAFVETLGLKSCPYCNRNYTFTVNNKNGKLRPEIDHFYPKSVYPFLAMSFYNLIPSCQICNHTKSSKVKENLENPYDMKEGSYRFTYIPNSIDFTAIENEKYNFANFEIDINGNEGNIKLFKLEELYRQHKDVVLELLIKKVYYPESYIKELEGFGFAKDEIYRYLFSNYNQEEDFHKRPLSKLIKDISEELGLT</sequence>
<accession>A0A6S6TXC3</accession>
<dbReference type="Gene3D" id="1.10.30.50">
    <property type="match status" value="1"/>
</dbReference>
<protein>
    <submittedName>
        <fullName evidence="1">Uncharacterized protein</fullName>
    </submittedName>
</protein>